<comment type="caution">
    <text evidence="2">The sequence shown here is derived from an EMBL/GenBank/DDBJ whole genome shotgun (WGS) entry which is preliminary data.</text>
</comment>
<dbReference type="InterPro" id="IPR011990">
    <property type="entry name" value="TPR-like_helical_dom_sf"/>
</dbReference>
<feature type="transmembrane region" description="Helical" evidence="1">
    <location>
        <begin position="206"/>
        <end position="227"/>
    </location>
</feature>
<evidence type="ECO:0000313" key="3">
    <source>
        <dbReference type="Proteomes" id="UP000054937"/>
    </source>
</evidence>
<dbReference type="Proteomes" id="UP000054937">
    <property type="component" value="Unassembled WGS sequence"/>
</dbReference>
<sequence>MLGQCQNVVFNAYQEKIFQCTQVYKNFFQTKNFKTFSQIKLYIKKIFLQKQFFAILILLKVVTHSQTQSVIYHQDINNTDQYGDYDRTLKELEFDIKGYTQEEQQYFIDKLPIYIKNNQTITQLEKDQYVFQLLSNNSEFSQTEFNFTIQGQLKYAVVSTINLAFQNNDGNLYLYNMYTLFQIISKEQLQKNSNSLIEYLSSLSKVALLVFFFITTISFIVLIYYALQFSSKFNAPIQQMIKKLESTDQVNLMNQIQKGIFQQNFPLNEESFWYQELKEIQDCIYNLFSIFNETYLSQQSDNFLNAKLLYGQCNILFQKNQNHFLQSVCCSNLGNIYYHEKNYHQAAEYYDISVLLLYETIQDFEYIQKNSNKTIIQNIQDYFKKIKNKSTQKNKIKLWDRIKNDNQNFDTSLLKNYKPVVKLFLNR</sequence>
<evidence type="ECO:0000313" key="2">
    <source>
        <dbReference type="EMBL" id="KRX05478.1"/>
    </source>
</evidence>
<name>A0A0V0QTF8_PSEPJ</name>
<evidence type="ECO:0008006" key="4">
    <source>
        <dbReference type="Google" id="ProtNLM"/>
    </source>
</evidence>
<proteinExistence type="predicted"/>
<keyword evidence="3" id="KW-1185">Reference proteome</keyword>
<protein>
    <recommendedName>
        <fullName evidence="4">Transmembrane protein</fullName>
    </recommendedName>
</protein>
<keyword evidence="1" id="KW-0812">Transmembrane</keyword>
<dbReference type="InParanoid" id="A0A0V0QTF8"/>
<keyword evidence="1" id="KW-1133">Transmembrane helix</keyword>
<dbReference type="AlphaFoldDB" id="A0A0V0QTF8"/>
<organism evidence="2 3">
    <name type="scientific">Pseudocohnilembus persalinus</name>
    <name type="common">Ciliate</name>
    <dbReference type="NCBI Taxonomy" id="266149"/>
    <lineage>
        <taxon>Eukaryota</taxon>
        <taxon>Sar</taxon>
        <taxon>Alveolata</taxon>
        <taxon>Ciliophora</taxon>
        <taxon>Intramacronucleata</taxon>
        <taxon>Oligohymenophorea</taxon>
        <taxon>Scuticociliatia</taxon>
        <taxon>Philasterida</taxon>
        <taxon>Pseudocohnilembidae</taxon>
        <taxon>Pseudocohnilembus</taxon>
    </lineage>
</organism>
<dbReference type="EMBL" id="LDAU01000107">
    <property type="protein sequence ID" value="KRX05478.1"/>
    <property type="molecule type" value="Genomic_DNA"/>
</dbReference>
<evidence type="ECO:0000256" key="1">
    <source>
        <dbReference type="SAM" id="Phobius"/>
    </source>
</evidence>
<dbReference type="Gene3D" id="1.25.40.10">
    <property type="entry name" value="Tetratricopeptide repeat domain"/>
    <property type="match status" value="1"/>
</dbReference>
<accession>A0A0V0QTF8</accession>
<gene>
    <name evidence="2" type="ORF">PPERSA_04515</name>
</gene>
<keyword evidence="1" id="KW-0472">Membrane</keyword>
<reference evidence="2 3" key="1">
    <citation type="journal article" date="2015" name="Sci. Rep.">
        <title>Genome of the facultative scuticociliatosis pathogen Pseudocohnilembus persalinus provides insight into its virulence through horizontal gene transfer.</title>
        <authorList>
            <person name="Xiong J."/>
            <person name="Wang G."/>
            <person name="Cheng J."/>
            <person name="Tian M."/>
            <person name="Pan X."/>
            <person name="Warren A."/>
            <person name="Jiang C."/>
            <person name="Yuan D."/>
            <person name="Miao W."/>
        </authorList>
    </citation>
    <scope>NUCLEOTIDE SEQUENCE [LARGE SCALE GENOMIC DNA]</scope>
    <source>
        <strain evidence="2">36N120E</strain>
    </source>
</reference>